<keyword evidence="14" id="KW-1185">Reference proteome</keyword>
<evidence type="ECO:0000259" key="12">
    <source>
        <dbReference type="PROSITE" id="PS50928"/>
    </source>
</evidence>
<evidence type="ECO:0000313" key="13">
    <source>
        <dbReference type="EMBL" id="SEM17266.1"/>
    </source>
</evidence>
<dbReference type="InterPro" id="IPR000515">
    <property type="entry name" value="MetI-like"/>
</dbReference>
<evidence type="ECO:0000256" key="2">
    <source>
        <dbReference type="ARBA" id="ARBA00004651"/>
    </source>
</evidence>
<comment type="similarity">
    <text evidence="3 11">Belongs to the binding-protein-dependent transport system permease family. CysTW subfamily.</text>
</comment>
<comment type="function">
    <text evidence="1 11">Part of the binding-protein-dependent transport system for molybdenum; probably responsible for the translocation of the substrate across the membrane.</text>
</comment>
<dbReference type="CDD" id="cd06261">
    <property type="entry name" value="TM_PBP2"/>
    <property type="match status" value="1"/>
</dbReference>
<feature type="transmembrane region" description="Helical" evidence="10">
    <location>
        <begin position="40"/>
        <end position="63"/>
    </location>
</feature>
<dbReference type="PANTHER" id="PTHR30183">
    <property type="entry name" value="MOLYBDENUM TRANSPORT SYSTEM PERMEASE PROTEIN MODB"/>
    <property type="match status" value="1"/>
</dbReference>
<dbReference type="SUPFAM" id="SSF161098">
    <property type="entry name" value="MetI-like"/>
    <property type="match status" value="1"/>
</dbReference>
<dbReference type="Gene3D" id="1.10.3720.10">
    <property type="entry name" value="MetI-like"/>
    <property type="match status" value="1"/>
</dbReference>
<comment type="caution">
    <text evidence="11">Lacks conserved residue(s) required for the propagation of feature annotation.</text>
</comment>
<keyword evidence="7 10" id="KW-0812">Transmembrane</keyword>
<dbReference type="GO" id="GO:0005886">
    <property type="term" value="C:plasma membrane"/>
    <property type="evidence" value="ECO:0007669"/>
    <property type="project" value="UniProtKB-SubCell"/>
</dbReference>
<dbReference type="Pfam" id="PF00528">
    <property type="entry name" value="BPD_transp_1"/>
    <property type="match status" value="1"/>
</dbReference>
<accession>A0A1H7W6V8</accession>
<dbReference type="OrthoDB" id="9795403at2"/>
<dbReference type="InterPro" id="IPR011867">
    <property type="entry name" value="ModB_ABC"/>
</dbReference>
<dbReference type="EMBL" id="FOAF01000008">
    <property type="protein sequence ID" value="SEM17266.1"/>
    <property type="molecule type" value="Genomic_DNA"/>
</dbReference>
<keyword evidence="9 10" id="KW-0472">Membrane</keyword>
<dbReference type="PROSITE" id="PS50928">
    <property type="entry name" value="ABC_TM1"/>
    <property type="match status" value="1"/>
</dbReference>
<evidence type="ECO:0000256" key="5">
    <source>
        <dbReference type="ARBA" id="ARBA00022475"/>
    </source>
</evidence>
<keyword evidence="6 11" id="KW-0500">Molybdenum</keyword>
<reference evidence="14" key="1">
    <citation type="submission" date="2016-10" db="EMBL/GenBank/DDBJ databases">
        <authorList>
            <person name="Varghese N."/>
            <person name="Submissions S."/>
        </authorList>
    </citation>
    <scope>NUCLEOTIDE SEQUENCE [LARGE SCALE GENOMIC DNA]</scope>
    <source>
        <strain evidence="14">DSM 18733</strain>
    </source>
</reference>
<dbReference type="PANTHER" id="PTHR30183:SF8">
    <property type="entry name" value="MOLYBDENUM TRANSPORT SYSTEM PERMEASE"/>
    <property type="match status" value="1"/>
</dbReference>
<name>A0A1H7W6V8_OLID1</name>
<dbReference type="RefSeq" id="WP_093329115.1">
    <property type="nucleotide sequence ID" value="NZ_FOAF01000008.1"/>
</dbReference>
<dbReference type="AlphaFoldDB" id="A0A1H7W6V8"/>
<evidence type="ECO:0000256" key="9">
    <source>
        <dbReference type="ARBA" id="ARBA00023136"/>
    </source>
</evidence>
<dbReference type="GO" id="GO:0015098">
    <property type="term" value="F:molybdate ion transmembrane transporter activity"/>
    <property type="evidence" value="ECO:0007669"/>
    <property type="project" value="UniProtKB-UniRule"/>
</dbReference>
<evidence type="ECO:0000256" key="3">
    <source>
        <dbReference type="ARBA" id="ARBA00007069"/>
    </source>
</evidence>
<feature type="transmembrane region" description="Helical" evidence="10">
    <location>
        <begin position="194"/>
        <end position="213"/>
    </location>
</feature>
<evidence type="ECO:0000256" key="10">
    <source>
        <dbReference type="RuleBase" id="RU363032"/>
    </source>
</evidence>
<dbReference type="Proteomes" id="UP000199421">
    <property type="component" value="Unassembled WGS sequence"/>
</dbReference>
<evidence type="ECO:0000256" key="11">
    <source>
        <dbReference type="RuleBase" id="RU365097"/>
    </source>
</evidence>
<feature type="transmembrane region" description="Helical" evidence="10">
    <location>
        <begin position="12"/>
        <end position="31"/>
    </location>
</feature>
<comment type="subcellular location">
    <subcellularLocation>
        <location evidence="2 10">Cell membrane</location>
        <topology evidence="2 10">Multi-pass membrane protein</topology>
    </subcellularLocation>
</comment>
<dbReference type="NCBIfam" id="TIGR02141">
    <property type="entry name" value="modB_ABC"/>
    <property type="match status" value="1"/>
</dbReference>
<evidence type="ECO:0000256" key="6">
    <source>
        <dbReference type="ARBA" id="ARBA00022505"/>
    </source>
</evidence>
<proteinExistence type="inferred from homology"/>
<dbReference type="InterPro" id="IPR035906">
    <property type="entry name" value="MetI-like_sf"/>
</dbReference>
<dbReference type="STRING" id="407022.SAMN05661044_04446"/>
<evidence type="ECO:0000313" key="14">
    <source>
        <dbReference type="Proteomes" id="UP000199421"/>
    </source>
</evidence>
<evidence type="ECO:0000256" key="8">
    <source>
        <dbReference type="ARBA" id="ARBA00022989"/>
    </source>
</evidence>
<keyword evidence="8 10" id="KW-1133">Transmembrane helix</keyword>
<evidence type="ECO:0000256" key="7">
    <source>
        <dbReference type="ARBA" id="ARBA00022692"/>
    </source>
</evidence>
<organism evidence="13 14">
    <name type="scientific">Olivibacter domesticus</name>
    <name type="common">Pseudosphingobacterium domesticum</name>
    <dbReference type="NCBI Taxonomy" id="407022"/>
    <lineage>
        <taxon>Bacteria</taxon>
        <taxon>Pseudomonadati</taxon>
        <taxon>Bacteroidota</taxon>
        <taxon>Sphingobacteriia</taxon>
        <taxon>Sphingobacteriales</taxon>
        <taxon>Sphingobacteriaceae</taxon>
        <taxon>Olivibacter</taxon>
    </lineage>
</organism>
<protein>
    <recommendedName>
        <fullName evidence="11">Molybdenum transport system permease</fullName>
    </recommendedName>
</protein>
<evidence type="ECO:0000256" key="4">
    <source>
        <dbReference type="ARBA" id="ARBA00022448"/>
    </source>
</evidence>
<evidence type="ECO:0000256" key="1">
    <source>
        <dbReference type="ARBA" id="ARBA00002949"/>
    </source>
</evidence>
<gene>
    <name evidence="13" type="ORF">SAMN05661044_04446</name>
</gene>
<sequence length="223" mass="24566">MDLAPLWLSLKLSFIATFILLVIGLPLAYWLSKKNSIPKLILEAIITMPLVLPPSVLGFYLLLAFSPNSMLGKQLQTLFNVQLVFSFEGLIVASIIYSLPFMVSPIKSAFIHLPNSLSEASYTMGKSRVATFFHVLMPNIKSSILTAIVLTFAHTLGEFGVVLMIGGNIPGVTKVASISIYDSVERMDYASANYYSLILFSITFIIVITVFILNRHSAKSPLE</sequence>
<feature type="domain" description="ABC transmembrane type-1" evidence="12">
    <location>
        <begin position="6"/>
        <end position="210"/>
    </location>
</feature>
<feature type="transmembrane region" description="Helical" evidence="10">
    <location>
        <begin position="83"/>
        <end position="103"/>
    </location>
</feature>
<keyword evidence="4 10" id="KW-0813">Transport</keyword>
<keyword evidence="5 11" id="KW-1003">Cell membrane</keyword>